<dbReference type="RefSeq" id="WP_143153118.1">
    <property type="nucleotide sequence ID" value="NZ_FQUX01000001.1"/>
</dbReference>
<evidence type="ECO:0000313" key="2">
    <source>
        <dbReference type="Proteomes" id="UP000184406"/>
    </source>
</evidence>
<organism evidence="1 2">
    <name type="scientific">Arenibacter palladensis</name>
    <dbReference type="NCBI Taxonomy" id="237373"/>
    <lineage>
        <taxon>Bacteria</taxon>
        <taxon>Pseudomonadati</taxon>
        <taxon>Bacteroidota</taxon>
        <taxon>Flavobacteriia</taxon>
        <taxon>Flavobacteriales</taxon>
        <taxon>Flavobacteriaceae</taxon>
        <taxon>Arenibacter</taxon>
    </lineage>
</organism>
<dbReference type="Proteomes" id="UP000184406">
    <property type="component" value="Unassembled WGS sequence"/>
</dbReference>
<protein>
    <submittedName>
        <fullName evidence="1">Uncharacterized protein</fullName>
    </submittedName>
</protein>
<sequence>MFKLICPLVMCCTFGFSQSINFDQLGKEKWVRYNGGIAANAVYYDGTANRQDLTYYLTGNLNFNIAGLYNIPLSFTYSNQNFDFPNPFKFNRLSLHPSYKWATAHIGDVGMTFSPYTLSGHQFSGGGFDLNPEGKFQISAMYGRFLKATEYNPEEPRALTAYKRIGYGIKTAYDFDFMKLGIILFKASDDENSLENPFPVELGLSPKDNAVLSFESDFRLLDKAQIRIEYAISGVTEDARLTDAPASNGLLFFMLNENISTNYYNALNASFSYPAGNGTVGAGYERIDPEYKTLGAYYFNNDLENITLNASQTLFNNKVNLSVNAGIQQDNLDNAKTSDQQRIVSAINLNYMASERLGINAGYSNFQSYTNIRDQFDYINQVGEFDNIDTLNYRQLSQNANLGINYILKKTENKQHSTNLNLVYQNSNNQQEGENIAGGNNAFYNGMAGYSLGYPKQNLTVTLAANTSFNTIGETDNSLTVGPTLAIGKQFFEKQLRTHLSTSYNTSYANGQQQNNIYNIRLGSNYALLKKHNLSLNFLALFRNSTLNTGRDLTVTFGYSYAFDNFKLNLEPGERAPRVNPLGISENILSFRYRNVTYSGTIPELNRQLTTVFQSSQFADIPQFKKNELTLLLALVKDQKQEQPYKENAITFLKELYSFEDFLATYNDALFAVIQKIKFDMRKIDLTLENSFVETKVKVDEHPLNKKDRAIEAPEEEKLTFKALLAEREERLQKLVGHRWMQGIFMEFNSIDVVLEPAGYLKDFKQLASVKSFEIFDNSQDVDELEDYLENEIIDFYYKKSLGLVNPDDFELNYINKN</sequence>
<accession>A0A1M4V6C3</accession>
<evidence type="ECO:0000313" key="1">
    <source>
        <dbReference type="EMBL" id="SHE64423.1"/>
    </source>
</evidence>
<name>A0A1M4V6C3_9FLAO</name>
<dbReference type="EMBL" id="FQUX01000001">
    <property type="protein sequence ID" value="SHE64423.1"/>
    <property type="molecule type" value="Genomic_DNA"/>
</dbReference>
<keyword evidence="2" id="KW-1185">Reference proteome</keyword>
<dbReference type="OrthoDB" id="1091532at2"/>
<dbReference type="AlphaFoldDB" id="A0A1M4V6C3"/>
<gene>
    <name evidence="1" type="ORF">SAMN03080594_101855</name>
</gene>
<proteinExistence type="predicted"/>
<reference evidence="2" key="1">
    <citation type="submission" date="2016-11" db="EMBL/GenBank/DDBJ databases">
        <authorList>
            <person name="Varghese N."/>
            <person name="Submissions S."/>
        </authorList>
    </citation>
    <scope>NUCLEOTIDE SEQUENCE [LARGE SCALE GENOMIC DNA]</scope>
    <source>
        <strain evidence="2">DSM 17539</strain>
    </source>
</reference>